<evidence type="ECO:0000313" key="8">
    <source>
        <dbReference type="EMBL" id="KAK3308766.1"/>
    </source>
</evidence>
<feature type="compositionally biased region" description="Polar residues" evidence="6">
    <location>
        <begin position="656"/>
        <end position="681"/>
    </location>
</feature>
<evidence type="ECO:0000313" key="9">
    <source>
        <dbReference type="Proteomes" id="UP001273166"/>
    </source>
</evidence>
<feature type="compositionally biased region" description="Basic and acidic residues" evidence="6">
    <location>
        <begin position="801"/>
        <end position="812"/>
    </location>
</feature>
<evidence type="ECO:0000259" key="7">
    <source>
        <dbReference type="PROSITE" id="PS50160"/>
    </source>
</evidence>
<evidence type="ECO:0000256" key="2">
    <source>
        <dbReference type="ARBA" id="ARBA00022598"/>
    </source>
</evidence>
<dbReference type="GeneID" id="87884986"/>
<feature type="compositionally biased region" description="Basic and acidic residues" evidence="6">
    <location>
        <begin position="746"/>
        <end position="761"/>
    </location>
</feature>
<dbReference type="SUPFAM" id="SSF56091">
    <property type="entry name" value="DNA ligase/mRNA capping enzyme, catalytic domain"/>
    <property type="match status" value="1"/>
</dbReference>
<dbReference type="Pfam" id="PF01068">
    <property type="entry name" value="DNA_ligase_A_M"/>
    <property type="match status" value="1"/>
</dbReference>
<reference evidence="8" key="2">
    <citation type="submission" date="2023-06" db="EMBL/GenBank/DDBJ databases">
        <authorList>
            <consortium name="Lawrence Berkeley National Laboratory"/>
            <person name="Mondo S.J."/>
            <person name="Hensen N."/>
            <person name="Bonometti L."/>
            <person name="Westerberg I."/>
            <person name="Brannstrom I.O."/>
            <person name="Guillou S."/>
            <person name="Cros-Aarteil S."/>
            <person name="Calhoun S."/>
            <person name="Haridas S."/>
            <person name="Kuo A."/>
            <person name="Pangilinan J."/>
            <person name="Riley R."/>
            <person name="Labutti K."/>
            <person name="Andreopoulos B."/>
            <person name="Lipzen A."/>
            <person name="Chen C."/>
            <person name="Yanf M."/>
            <person name="Daum C."/>
            <person name="Ng V."/>
            <person name="Clum A."/>
            <person name="Steindorff A."/>
            <person name="Ohm R."/>
            <person name="Martin F."/>
            <person name="Silar P."/>
            <person name="Natvig D."/>
            <person name="Lalanne C."/>
            <person name="Gautier V."/>
            <person name="Ament-Velasquez S.L."/>
            <person name="Kruys A."/>
            <person name="Hutchinson M.I."/>
            <person name="Powell A.J."/>
            <person name="Barry K."/>
            <person name="Miller A.N."/>
            <person name="Grigoriev I.V."/>
            <person name="Debuchy R."/>
            <person name="Gladieux P."/>
            <person name="Thoren M.H."/>
            <person name="Johannesson H."/>
        </authorList>
    </citation>
    <scope>NUCLEOTIDE SEQUENCE</scope>
    <source>
        <strain evidence="8">CBS 333.67</strain>
    </source>
</reference>
<dbReference type="GO" id="GO:0003677">
    <property type="term" value="F:DNA binding"/>
    <property type="evidence" value="ECO:0007669"/>
    <property type="project" value="InterPro"/>
</dbReference>
<organism evidence="8 9">
    <name type="scientific">Chaetomium strumarium</name>
    <dbReference type="NCBI Taxonomy" id="1170767"/>
    <lineage>
        <taxon>Eukaryota</taxon>
        <taxon>Fungi</taxon>
        <taxon>Dikarya</taxon>
        <taxon>Ascomycota</taxon>
        <taxon>Pezizomycotina</taxon>
        <taxon>Sordariomycetes</taxon>
        <taxon>Sordariomycetidae</taxon>
        <taxon>Sordariales</taxon>
        <taxon>Chaetomiaceae</taxon>
        <taxon>Chaetomium</taxon>
    </lineage>
</organism>
<dbReference type="GO" id="GO:0006303">
    <property type="term" value="P:double-strand break repair via nonhomologous end joining"/>
    <property type="evidence" value="ECO:0007669"/>
    <property type="project" value="TreeGrafter"/>
</dbReference>
<dbReference type="RefSeq" id="XP_062724546.1">
    <property type="nucleotide sequence ID" value="XM_062866157.1"/>
</dbReference>
<dbReference type="PANTHER" id="PTHR45997:SF2">
    <property type="entry name" value="ATP DEPENDENT DNA LIGASE DOMAIN PROTEIN (AFU_ORTHOLOGUE AFUA_5G02430)"/>
    <property type="match status" value="1"/>
</dbReference>
<keyword evidence="2" id="KW-0436">Ligase</keyword>
<feature type="compositionally biased region" description="Basic and acidic residues" evidence="6">
    <location>
        <begin position="684"/>
        <end position="694"/>
    </location>
</feature>
<dbReference type="EMBL" id="JAUDZG010000002">
    <property type="protein sequence ID" value="KAK3308766.1"/>
    <property type="molecule type" value="Genomic_DNA"/>
</dbReference>
<dbReference type="GO" id="GO:0003910">
    <property type="term" value="F:DNA ligase (ATP) activity"/>
    <property type="evidence" value="ECO:0007669"/>
    <property type="project" value="InterPro"/>
</dbReference>
<dbReference type="InterPro" id="IPR012308">
    <property type="entry name" value="DNA_ligase_ATP-dep_N"/>
</dbReference>
<dbReference type="GO" id="GO:0006297">
    <property type="term" value="P:nucleotide-excision repair, DNA gap filling"/>
    <property type="evidence" value="ECO:0007669"/>
    <property type="project" value="TreeGrafter"/>
</dbReference>
<keyword evidence="5" id="KW-0539">Nucleus</keyword>
<sequence length="1031" mass="115171">MPFLFSYVCDLLQRLEDNRTARSGLRNNAEIIRSWFREHQALLHRDHSSGALLSALLPEKRSDRVYFLREKKLQTIIGRALGLGRSRIAELSRWQTPGAGVDLADCVERILTLTPNPISPAHKAVTVEEIDEILHRIAAACRFSSPAVRLSASENRPADQELSLGGLYTRLSARDAKWLTRLILKNFEPVVLDQHVVCASYHPLLPQVLRVQDDLAVAGRILDNQRRDRTGSSGLAEYLKPTLGVKIGLQTWHKGRSIKHCLSLVRGRVSCEEKIDGEYCQIHVDLSKGYDCIQIFSKSGKDSTRGRIALHDSIRKSLQLGTPACALKIGCILEGELVVWDDRHSKILDFHKIRKHVSRSGSFLGTHKDSQPHPWEHLMIVYYDLLMVDNESLLAVRHSERFQRLKNLITQVPGRSALVKREVISGASDLRRAFAKCITTGKEGLVLKADDPYFDFSTPRRSCAIVKLKQEYIGCFGDVGDFAVVGARFDAARARTYNIRGLKWTHFYVGCLENHEEVCRFGKKPVFVITNVVELNVAQLQTFITFVNPESVPPEDNTAISLRIEPGIDNGKRPSVIFTTPPVFDIRCFSFDKVGNTGFWSPRFPSVSKIHYDRSYRDAISFAELQDMAAQEKEMARPEDSQELLVWIAALERSEPTTTVDDTQSTKPVNSGCRFSSTAPISPTKEKTGAEKQAHVTQPVDGQLTPPRSSAIKVSEPTSSKPTNEQEEAALGRKRSLESSTENNIPEERKKIRRCTSDRVHPSANHTEPRVGPPVTLSRRSTEAHVAMPRLSSTVPAQNPDLEKEDSSERGTTRSSLQTCVSFRERAPASFSAEPSSHKAKSFSVEAADTAPTRPSDGPPQTTTGTFPWVTEDLLSCHGVTDFIRGPKEWLLDNPNQQHQHLAAQAKSHLPTSSGKITSASVSASASAPSSTTTTTTTTITGTGTNTRRRRRKIVLVDARRREATVAFLQTIEAAQLERSNGEREYVAVYDWRVLESIREEERKCERNGWAPGTRFGLNSSLWRRFWVGLA</sequence>
<dbReference type="Gene3D" id="1.10.3260.10">
    <property type="entry name" value="DNA ligase, ATP-dependent, N-terminal domain"/>
    <property type="match status" value="1"/>
</dbReference>
<evidence type="ECO:0000256" key="1">
    <source>
        <dbReference type="ARBA" id="ARBA00007572"/>
    </source>
</evidence>
<name>A0AAJ0GYZ9_9PEZI</name>
<keyword evidence="4" id="KW-0067">ATP-binding</keyword>
<dbReference type="InterPro" id="IPR036599">
    <property type="entry name" value="DNA_ligase_N_sf"/>
</dbReference>
<dbReference type="GO" id="GO:0006310">
    <property type="term" value="P:DNA recombination"/>
    <property type="evidence" value="ECO:0007669"/>
    <property type="project" value="InterPro"/>
</dbReference>
<comment type="similarity">
    <text evidence="1">Belongs to the ATP-dependent DNA ligase family.</text>
</comment>
<dbReference type="InterPro" id="IPR029710">
    <property type="entry name" value="LIG4"/>
</dbReference>
<feature type="region of interest" description="Disordered" evidence="6">
    <location>
        <begin position="898"/>
        <end position="947"/>
    </location>
</feature>
<dbReference type="InterPro" id="IPR012340">
    <property type="entry name" value="NA-bd_OB-fold"/>
</dbReference>
<comment type="caution">
    <text evidence="8">The sequence shown here is derived from an EMBL/GenBank/DDBJ whole genome shotgun (WGS) entry which is preliminary data.</text>
</comment>
<dbReference type="AlphaFoldDB" id="A0AAJ0GYZ9"/>
<accession>A0AAJ0GYZ9</accession>
<evidence type="ECO:0000256" key="3">
    <source>
        <dbReference type="ARBA" id="ARBA00022741"/>
    </source>
</evidence>
<feature type="domain" description="ATP-dependent DNA ligase family profile" evidence="7">
    <location>
        <begin position="380"/>
        <end position="513"/>
    </location>
</feature>
<proteinExistence type="inferred from homology"/>
<evidence type="ECO:0000256" key="5">
    <source>
        <dbReference type="ARBA" id="ARBA00023242"/>
    </source>
</evidence>
<dbReference type="Gene3D" id="2.40.50.140">
    <property type="entry name" value="Nucleic acid-binding proteins"/>
    <property type="match status" value="1"/>
</dbReference>
<evidence type="ECO:0000256" key="6">
    <source>
        <dbReference type="SAM" id="MobiDB-lite"/>
    </source>
</evidence>
<keyword evidence="3" id="KW-0547">Nucleotide-binding</keyword>
<dbReference type="InterPro" id="IPR012310">
    <property type="entry name" value="DNA_ligase_ATP-dep_cent"/>
</dbReference>
<feature type="compositionally biased region" description="Low complexity" evidence="6">
    <location>
        <begin position="918"/>
        <end position="946"/>
    </location>
</feature>
<feature type="region of interest" description="Disordered" evidence="6">
    <location>
        <begin position="655"/>
        <end position="867"/>
    </location>
</feature>
<gene>
    <name evidence="8" type="ORF">B0T15DRAFT_483355</name>
</gene>
<dbReference type="Pfam" id="PF04675">
    <property type="entry name" value="DNA_ligase_A_N"/>
    <property type="match status" value="1"/>
</dbReference>
<dbReference type="Gene3D" id="3.30.470.30">
    <property type="entry name" value="DNA ligase/mRNA capping enzyme"/>
    <property type="match status" value="1"/>
</dbReference>
<reference evidence="8" key="1">
    <citation type="journal article" date="2023" name="Mol. Phylogenet. Evol.">
        <title>Genome-scale phylogeny and comparative genomics of the fungal order Sordariales.</title>
        <authorList>
            <person name="Hensen N."/>
            <person name="Bonometti L."/>
            <person name="Westerberg I."/>
            <person name="Brannstrom I.O."/>
            <person name="Guillou S."/>
            <person name="Cros-Aarteil S."/>
            <person name="Calhoun S."/>
            <person name="Haridas S."/>
            <person name="Kuo A."/>
            <person name="Mondo S."/>
            <person name="Pangilinan J."/>
            <person name="Riley R."/>
            <person name="LaButti K."/>
            <person name="Andreopoulos B."/>
            <person name="Lipzen A."/>
            <person name="Chen C."/>
            <person name="Yan M."/>
            <person name="Daum C."/>
            <person name="Ng V."/>
            <person name="Clum A."/>
            <person name="Steindorff A."/>
            <person name="Ohm R.A."/>
            <person name="Martin F."/>
            <person name="Silar P."/>
            <person name="Natvig D.O."/>
            <person name="Lalanne C."/>
            <person name="Gautier V."/>
            <person name="Ament-Velasquez S.L."/>
            <person name="Kruys A."/>
            <person name="Hutchinson M.I."/>
            <person name="Powell A.J."/>
            <person name="Barry K."/>
            <person name="Miller A.N."/>
            <person name="Grigoriev I.V."/>
            <person name="Debuchy R."/>
            <person name="Gladieux P."/>
            <person name="Hiltunen Thoren M."/>
            <person name="Johannesson H."/>
        </authorList>
    </citation>
    <scope>NUCLEOTIDE SEQUENCE</scope>
    <source>
        <strain evidence="8">CBS 333.67</strain>
    </source>
</reference>
<evidence type="ECO:0000256" key="4">
    <source>
        <dbReference type="ARBA" id="ARBA00022840"/>
    </source>
</evidence>
<dbReference type="PANTHER" id="PTHR45997">
    <property type="entry name" value="DNA LIGASE 4"/>
    <property type="match status" value="1"/>
</dbReference>
<keyword evidence="9" id="KW-1185">Reference proteome</keyword>
<dbReference type="GO" id="GO:0032807">
    <property type="term" value="C:DNA ligase IV complex"/>
    <property type="evidence" value="ECO:0007669"/>
    <property type="project" value="TreeGrafter"/>
</dbReference>
<dbReference type="GO" id="GO:0005524">
    <property type="term" value="F:ATP binding"/>
    <property type="evidence" value="ECO:0007669"/>
    <property type="project" value="UniProtKB-KW"/>
</dbReference>
<dbReference type="PROSITE" id="PS50160">
    <property type="entry name" value="DNA_LIGASE_A3"/>
    <property type="match status" value="1"/>
</dbReference>
<protein>
    <recommendedName>
        <fullName evidence="7">ATP-dependent DNA ligase family profile domain-containing protein</fullName>
    </recommendedName>
</protein>
<dbReference type="Proteomes" id="UP001273166">
    <property type="component" value="Unassembled WGS sequence"/>
</dbReference>